<sequence length="138" mass="15348">MISLMCYGLIGVVYLFIRMVKMPRILYWLKRHPLLSGCLGPVVFFIIIGISLIFGVGLVMAVDPTSSKDGYVWELWVNWIVIGVGLFAVLVGGISLILSGKRNHDFLMGRDKAMNALLFGIVAVIIAMVAIKLMRDLY</sequence>
<protein>
    <submittedName>
        <fullName evidence="2">Uncharacterized protein</fullName>
    </submittedName>
</protein>
<keyword evidence="1" id="KW-0812">Transmembrane</keyword>
<gene>
    <name evidence="2" type="ORF">C8P63_12080</name>
</gene>
<organism evidence="2 3">
    <name type="scientific">Melghirimyces profundicolus</name>
    <dbReference type="NCBI Taxonomy" id="1242148"/>
    <lineage>
        <taxon>Bacteria</taxon>
        <taxon>Bacillati</taxon>
        <taxon>Bacillota</taxon>
        <taxon>Bacilli</taxon>
        <taxon>Bacillales</taxon>
        <taxon>Thermoactinomycetaceae</taxon>
        <taxon>Melghirimyces</taxon>
    </lineage>
</organism>
<dbReference type="Proteomes" id="UP000244240">
    <property type="component" value="Unassembled WGS sequence"/>
</dbReference>
<keyword evidence="3" id="KW-1185">Reference proteome</keyword>
<keyword evidence="1" id="KW-0472">Membrane</keyword>
<accession>A0A2T6BGT6</accession>
<comment type="caution">
    <text evidence="2">The sequence shown here is derived from an EMBL/GenBank/DDBJ whole genome shotgun (WGS) entry which is preliminary data.</text>
</comment>
<feature type="transmembrane region" description="Helical" evidence="1">
    <location>
        <begin position="112"/>
        <end position="131"/>
    </location>
</feature>
<dbReference type="EMBL" id="QBKR01000020">
    <property type="protein sequence ID" value="PTX55283.1"/>
    <property type="molecule type" value="Genomic_DNA"/>
</dbReference>
<reference evidence="2 3" key="1">
    <citation type="submission" date="2018-04" db="EMBL/GenBank/DDBJ databases">
        <title>Genomic Encyclopedia of Archaeal and Bacterial Type Strains, Phase II (KMG-II): from individual species to whole genera.</title>
        <authorList>
            <person name="Goeker M."/>
        </authorList>
    </citation>
    <scope>NUCLEOTIDE SEQUENCE [LARGE SCALE GENOMIC DNA]</scope>
    <source>
        <strain evidence="2 3">DSM 45787</strain>
    </source>
</reference>
<feature type="transmembrane region" description="Helical" evidence="1">
    <location>
        <begin position="6"/>
        <end position="22"/>
    </location>
</feature>
<evidence type="ECO:0000313" key="3">
    <source>
        <dbReference type="Proteomes" id="UP000244240"/>
    </source>
</evidence>
<feature type="transmembrane region" description="Helical" evidence="1">
    <location>
        <begin position="34"/>
        <end position="56"/>
    </location>
</feature>
<evidence type="ECO:0000313" key="2">
    <source>
        <dbReference type="EMBL" id="PTX55283.1"/>
    </source>
</evidence>
<proteinExistence type="predicted"/>
<evidence type="ECO:0000256" key="1">
    <source>
        <dbReference type="SAM" id="Phobius"/>
    </source>
</evidence>
<name>A0A2T6BGT6_9BACL</name>
<dbReference type="AlphaFoldDB" id="A0A2T6BGT6"/>
<keyword evidence="1" id="KW-1133">Transmembrane helix</keyword>
<feature type="transmembrane region" description="Helical" evidence="1">
    <location>
        <begin position="76"/>
        <end position="100"/>
    </location>
</feature>
<dbReference type="RefSeq" id="WP_108025198.1">
    <property type="nucleotide sequence ID" value="NZ_QBKR01000020.1"/>
</dbReference>